<dbReference type="InterPro" id="IPR053001">
    <property type="entry name" value="MNNG_permease-like"/>
</dbReference>
<dbReference type="PANTHER" id="PTHR34814:SF2">
    <property type="entry name" value="DUF3533 DOMAIN-CONTAINING PROTEIN"/>
    <property type="match status" value="1"/>
</dbReference>
<evidence type="ECO:0000313" key="5">
    <source>
        <dbReference type="Proteomes" id="UP000654918"/>
    </source>
</evidence>
<evidence type="ECO:0000259" key="3">
    <source>
        <dbReference type="Pfam" id="PF12051"/>
    </source>
</evidence>
<accession>A0A8H6JBJ0</accession>
<dbReference type="PANTHER" id="PTHR34814">
    <property type="entry name" value="NITROSOGUANIDINE RESISTANCE PROTEIN SNG1"/>
    <property type="match status" value="1"/>
</dbReference>
<organism evidence="4 5">
    <name type="scientific">Colletotrichum plurivorum</name>
    <dbReference type="NCBI Taxonomy" id="2175906"/>
    <lineage>
        <taxon>Eukaryota</taxon>
        <taxon>Fungi</taxon>
        <taxon>Dikarya</taxon>
        <taxon>Ascomycota</taxon>
        <taxon>Pezizomycotina</taxon>
        <taxon>Sordariomycetes</taxon>
        <taxon>Hypocreomycetidae</taxon>
        <taxon>Glomerellales</taxon>
        <taxon>Glomerellaceae</taxon>
        <taxon>Colletotrichum</taxon>
        <taxon>Colletotrichum orchidearum species complex</taxon>
    </lineage>
</organism>
<feature type="transmembrane region" description="Helical" evidence="2">
    <location>
        <begin position="220"/>
        <end position="240"/>
    </location>
</feature>
<keyword evidence="2" id="KW-0812">Transmembrane</keyword>
<evidence type="ECO:0000256" key="1">
    <source>
        <dbReference type="SAM" id="MobiDB-lite"/>
    </source>
</evidence>
<keyword evidence="2" id="KW-0472">Membrane</keyword>
<feature type="transmembrane region" description="Helical" evidence="2">
    <location>
        <begin position="355"/>
        <end position="374"/>
    </location>
</feature>
<feature type="transmembrane region" description="Helical" evidence="2">
    <location>
        <begin position="380"/>
        <end position="402"/>
    </location>
</feature>
<keyword evidence="2" id="KW-1133">Transmembrane helix</keyword>
<evidence type="ECO:0000256" key="2">
    <source>
        <dbReference type="SAM" id="Phobius"/>
    </source>
</evidence>
<feature type="transmembrane region" description="Helical" evidence="2">
    <location>
        <begin position="260"/>
        <end position="284"/>
    </location>
</feature>
<dbReference type="GO" id="GO:0016020">
    <property type="term" value="C:membrane"/>
    <property type="evidence" value="ECO:0007669"/>
    <property type="project" value="TreeGrafter"/>
</dbReference>
<gene>
    <name evidence="4" type="ORF">CPLU01_15416</name>
</gene>
<name>A0A8H6JBJ0_9PEZI</name>
<keyword evidence="5" id="KW-1185">Reference proteome</keyword>
<reference evidence="4" key="1">
    <citation type="journal article" date="2020" name="Phytopathology">
        <title>Genome Sequence Resources of Colletotrichum truncatum, C. plurivorum, C. musicola, and C. sojae: Four Species Pathogenic to Soybean (Glycine max).</title>
        <authorList>
            <person name="Rogerio F."/>
            <person name="Boufleur T.R."/>
            <person name="Ciampi-Guillardi M."/>
            <person name="Sukno S.A."/>
            <person name="Thon M.R."/>
            <person name="Massola Junior N.S."/>
            <person name="Baroncelli R."/>
        </authorList>
    </citation>
    <scope>NUCLEOTIDE SEQUENCE</scope>
    <source>
        <strain evidence="4">LFN00145</strain>
    </source>
</reference>
<feature type="region of interest" description="Disordered" evidence="1">
    <location>
        <begin position="424"/>
        <end position="450"/>
    </location>
</feature>
<feature type="transmembrane region" description="Helical" evidence="2">
    <location>
        <begin position="23"/>
        <end position="46"/>
    </location>
</feature>
<dbReference type="EMBL" id="WIGO01000517">
    <property type="protein sequence ID" value="KAF6809893.1"/>
    <property type="molecule type" value="Genomic_DNA"/>
</dbReference>
<feature type="transmembrane region" description="Helical" evidence="2">
    <location>
        <begin position="326"/>
        <end position="343"/>
    </location>
</feature>
<dbReference type="Proteomes" id="UP000654918">
    <property type="component" value="Unassembled WGS sequence"/>
</dbReference>
<feature type="domain" description="DUF3533" evidence="3">
    <location>
        <begin position="32"/>
        <end position="392"/>
    </location>
</feature>
<protein>
    <submittedName>
        <fullName evidence="4">Nitrosoguanidine resistance protein</fullName>
    </submittedName>
</protein>
<comment type="caution">
    <text evidence="4">The sequence shown here is derived from an EMBL/GenBank/DDBJ whole genome shotgun (WGS) entry which is preliminary data.</text>
</comment>
<dbReference type="InterPro" id="IPR022703">
    <property type="entry name" value="DUF3533"/>
</dbReference>
<proteinExistence type="predicted"/>
<dbReference type="Pfam" id="PF12051">
    <property type="entry name" value="DUF3533"/>
    <property type="match status" value="1"/>
</dbReference>
<evidence type="ECO:0000313" key="4">
    <source>
        <dbReference type="EMBL" id="KAF6809893.1"/>
    </source>
</evidence>
<feature type="compositionally biased region" description="Basic and acidic residues" evidence="1">
    <location>
        <begin position="439"/>
        <end position="450"/>
    </location>
</feature>
<sequence>MSSQAFPTRTPLWQWPAAQRKGALMAMSMPSLLILLLVLANMSYLLGTTFEQTKRSHALKILAVDYDQGAIGAAVSQASKSLQNPSFPTIEFASASEYSDPAAIKNAVCRGDYWAAIYTPTGASSKLASAINGTLSGEYNPADSIVYTYNQARYPTVADSTLLSSIQKIVGAARGAYYQSPNGTAALSSLGRNPAGAAAFLSPIQSTADLIRPTVQGSRVFFNTVNIIIPTLAQFFYLLALNGAGASTGFLARARVLDVWVLRFGIAKIYAFLTALTVTGYLWAFRESWGVGSSEFGLTLLVFWLYMDVQWQVLESLIASFVPMHFSPFFFLTWIIVNIASVVTPLELMPGFYRLGYALPARNAYSLMVLAWSGCGAGQTRIALPVLFAWWVGGQVLAVFSIRKRCADAGKLAAAAAVNVDADADEQMPPRSASTELTLRSDEEQVRNEK</sequence>
<dbReference type="AlphaFoldDB" id="A0A8H6JBJ0"/>